<organism evidence="1 2">
    <name type="scientific">Hypericibacter terrae</name>
    <dbReference type="NCBI Taxonomy" id="2602015"/>
    <lineage>
        <taxon>Bacteria</taxon>
        <taxon>Pseudomonadati</taxon>
        <taxon>Pseudomonadota</taxon>
        <taxon>Alphaproteobacteria</taxon>
        <taxon>Rhodospirillales</taxon>
        <taxon>Dongiaceae</taxon>
        <taxon>Hypericibacter</taxon>
    </lineage>
</organism>
<dbReference type="RefSeq" id="WP_151179987.1">
    <property type="nucleotide sequence ID" value="NZ_CP042906.1"/>
</dbReference>
<dbReference type="KEGG" id="htq:FRZ44_52900"/>
<accession>A0A5J6MTD3</accession>
<sequence>MALPPGLCSLVSELSPLDGVARGRSPLTGCGCTVIVDHLLILLRRQILSRTYRAIRQLGVGE</sequence>
<evidence type="ECO:0000313" key="2">
    <source>
        <dbReference type="Proteomes" id="UP000326202"/>
    </source>
</evidence>
<proteinExistence type="predicted"/>
<dbReference type="AlphaFoldDB" id="A0A5J6MTD3"/>
<gene>
    <name evidence="1" type="ORF">FRZ44_52900</name>
</gene>
<evidence type="ECO:0000313" key="1">
    <source>
        <dbReference type="EMBL" id="QEX19975.1"/>
    </source>
</evidence>
<keyword evidence="2" id="KW-1185">Reference proteome</keyword>
<protein>
    <submittedName>
        <fullName evidence="1">Uncharacterized protein</fullName>
    </submittedName>
</protein>
<dbReference type="EMBL" id="CP042906">
    <property type="protein sequence ID" value="QEX19975.1"/>
    <property type="molecule type" value="Genomic_DNA"/>
</dbReference>
<dbReference type="Proteomes" id="UP000326202">
    <property type="component" value="Chromosome"/>
</dbReference>
<reference evidence="1 2" key="1">
    <citation type="submission" date="2019-08" db="EMBL/GenBank/DDBJ databases">
        <title>Hyperibacter terrae gen. nov., sp. nov. and Hyperibacter viscosus sp. nov., two new members in the family Rhodospirillaceae isolated from the rhizosphere of Hypericum perforatum.</title>
        <authorList>
            <person name="Noviana Z."/>
        </authorList>
    </citation>
    <scope>NUCLEOTIDE SEQUENCE [LARGE SCALE GENOMIC DNA]</scope>
    <source>
        <strain evidence="1 2">R5913</strain>
    </source>
</reference>
<name>A0A5J6MTD3_9PROT</name>